<sequence>MYNSMSRLPSIPYNILTYLAQEEQILWKLLAYNGYDALSQPDLTFNQKMDLLWKEGPQEPYSVFFTNIVDDAIPESKTIMKIYNYYIHAKDLYLAPTIYAFDILYGPKMSLVNYNGIPVSRSDLFVNRILTLLNGVYVGGVGKLAFFDDMSRYDLGRSVVGNSKTFTGYQLFLSVNVGDSGEDEGCVN</sequence>
<protein>
    <submittedName>
        <fullName evidence="1">Uncharacterized protein</fullName>
    </submittedName>
</protein>
<proteinExistence type="predicted"/>
<reference evidence="1" key="1">
    <citation type="journal article" date="2021" name="Proc. Natl. Acad. Sci. U.S.A.">
        <title>A Catalog of Tens of Thousands of Viruses from Human Metagenomes Reveals Hidden Associations with Chronic Diseases.</title>
        <authorList>
            <person name="Tisza M.J."/>
            <person name="Buck C.B."/>
        </authorList>
    </citation>
    <scope>NUCLEOTIDE SEQUENCE</scope>
    <source>
        <strain evidence="1">Ct0Wl9</strain>
    </source>
</reference>
<dbReference type="EMBL" id="BK032775">
    <property type="protein sequence ID" value="DAF59685.1"/>
    <property type="molecule type" value="Genomic_DNA"/>
</dbReference>
<accession>A0A8S5T8M0</accession>
<evidence type="ECO:0000313" key="1">
    <source>
        <dbReference type="EMBL" id="DAF59685.1"/>
    </source>
</evidence>
<name>A0A8S5T8M0_9CAUD</name>
<organism evidence="1">
    <name type="scientific">Siphoviridae sp. ct0Wl9</name>
    <dbReference type="NCBI Taxonomy" id="2827763"/>
    <lineage>
        <taxon>Viruses</taxon>
        <taxon>Duplodnaviria</taxon>
        <taxon>Heunggongvirae</taxon>
        <taxon>Uroviricota</taxon>
        <taxon>Caudoviricetes</taxon>
    </lineage>
</organism>